<dbReference type="OrthoDB" id="5288100at2"/>
<sequence length="499" mass="55312">MTAEPVATRWLTAEQLGPHFDDGGPVVLIESHEVFRRRPTHRQKAHLYVSALRHRARQLDDRVELVESSSYADALGARGLRGDRLEVVGATSWAMRALVERLGATVLPDRGFVTSRDDFAAWAEGRKPSQLVMDRFYRFVREESGILMEGSAPAGGQFSFDADNRERPPKGAATLGLPAPWAPEEDDIDAEVRATLDALEADGVRFLGSDGPRQFAATREEALAALDDFIEVRLGDFGPFEDAMLAGDSVMAHSRLSVPLNLGLLHPLEVVERVVAEYAAGRAPLNSVEGLVRQLIGWREWVWHLYWHLGPDYTTSNNALDARTPLPASWWAFDSAVIADEVEAACLSSVLTDVAQRGWAHHIPRLMVLGNHALQRGYDPVELTRWFQGAFVDGTPWVMPANVVGMSQWADGGVVATKPYASGGAYIQRMSDYCGSCRFDPKKRVGEDACPFTAGYWAFLDRVEPSIRGNHRMAQPLAGLRRLADRDQLVAQERARTRY</sequence>
<dbReference type="Gene3D" id="1.25.40.80">
    <property type="match status" value="1"/>
</dbReference>
<name>A0A9E5JJU4_9MICO</name>
<proteinExistence type="predicted"/>
<dbReference type="Proteomes" id="UP000818266">
    <property type="component" value="Unassembled WGS sequence"/>
</dbReference>
<evidence type="ECO:0000313" key="2">
    <source>
        <dbReference type="Proteomes" id="UP000818266"/>
    </source>
</evidence>
<dbReference type="InterPro" id="IPR014729">
    <property type="entry name" value="Rossmann-like_a/b/a_fold"/>
</dbReference>
<organism evidence="1 2">
    <name type="scientific">Microcella pacifica</name>
    <dbReference type="NCBI Taxonomy" id="2591847"/>
    <lineage>
        <taxon>Bacteria</taxon>
        <taxon>Bacillati</taxon>
        <taxon>Actinomycetota</taxon>
        <taxon>Actinomycetes</taxon>
        <taxon>Micrococcales</taxon>
        <taxon>Microbacteriaceae</taxon>
        <taxon>Microcella</taxon>
    </lineage>
</organism>
<dbReference type="RefSeq" id="WP_152581902.1">
    <property type="nucleotide sequence ID" value="NZ_VIKT02000001.1"/>
</dbReference>
<dbReference type="InterPro" id="IPR052551">
    <property type="entry name" value="UV-DNA_repair_photolyase"/>
</dbReference>
<dbReference type="AlphaFoldDB" id="A0A9E5JJU4"/>
<evidence type="ECO:0000313" key="1">
    <source>
        <dbReference type="EMBL" id="NHF61690.1"/>
    </source>
</evidence>
<gene>
    <name evidence="1" type="ORF">FK219_000280</name>
</gene>
<dbReference type="Gene3D" id="1.10.579.10">
    <property type="entry name" value="DNA Cyclobutane Dipyrimidine Photolyase, subunit A, domain 3"/>
    <property type="match status" value="1"/>
</dbReference>
<reference evidence="1 2" key="1">
    <citation type="submission" date="2019-06" db="EMBL/GenBank/DDBJ databases">
        <authorList>
            <person name="De-Chao Zhang Q."/>
        </authorList>
    </citation>
    <scope>NUCLEOTIDE SEQUENCE [LARGE SCALE GENOMIC DNA]</scope>
    <source>
        <strain evidence="1 2">KN1116</strain>
    </source>
</reference>
<comment type="caution">
    <text evidence="1">The sequence shown here is derived from an EMBL/GenBank/DDBJ whole genome shotgun (WGS) entry which is preliminary data.</text>
</comment>
<accession>A0A9E5JJU4</accession>
<dbReference type="PANTHER" id="PTHR38657:SF1">
    <property type="entry name" value="SLR1343 PROTEIN"/>
    <property type="match status" value="1"/>
</dbReference>
<dbReference type="Pfam" id="PF04244">
    <property type="entry name" value="DPRP"/>
    <property type="match status" value="1"/>
</dbReference>
<dbReference type="InterPro" id="IPR036134">
    <property type="entry name" value="Crypto/Photolyase_FAD-like_sf"/>
</dbReference>
<dbReference type="PANTHER" id="PTHR38657">
    <property type="entry name" value="SLR1343 PROTEIN"/>
    <property type="match status" value="1"/>
</dbReference>
<dbReference type="InterPro" id="IPR007357">
    <property type="entry name" value="PhrB-like"/>
</dbReference>
<protein>
    <submittedName>
        <fullName evidence="1">Cryptochrome/photolyase family protein</fullName>
    </submittedName>
</protein>
<dbReference type="EMBL" id="VIKT02000001">
    <property type="protein sequence ID" value="NHF61690.1"/>
    <property type="molecule type" value="Genomic_DNA"/>
</dbReference>
<keyword evidence="2" id="KW-1185">Reference proteome</keyword>
<dbReference type="Gene3D" id="3.40.50.620">
    <property type="entry name" value="HUPs"/>
    <property type="match status" value="1"/>
</dbReference>
<dbReference type="SUPFAM" id="SSF48173">
    <property type="entry name" value="Cryptochrome/photolyase FAD-binding domain"/>
    <property type="match status" value="1"/>
</dbReference>
<dbReference type="Gene3D" id="1.10.10.1710">
    <property type="entry name" value="Deoxyribodipyrimidine photolyase-related"/>
    <property type="match status" value="1"/>
</dbReference>
<reference evidence="1 2" key="2">
    <citation type="submission" date="2020-03" db="EMBL/GenBank/DDBJ databases">
        <title>Chryseoglobus sp. isolated from a deep-sea seamount.</title>
        <authorList>
            <person name="Zhang D.-C."/>
        </authorList>
    </citation>
    <scope>NUCLEOTIDE SEQUENCE [LARGE SCALE GENOMIC DNA]</scope>
    <source>
        <strain evidence="1 2">KN1116</strain>
    </source>
</reference>